<dbReference type="EMBL" id="GGFJ01013185">
    <property type="protein sequence ID" value="MBW62326.1"/>
    <property type="molecule type" value="Transcribed_RNA"/>
</dbReference>
<reference evidence="2" key="1">
    <citation type="submission" date="2018-01" db="EMBL/GenBank/DDBJ databases">
        <title>An insight into the sialome of Amazonian anophelines.</title>
        <authorList>
            <person name="Ribeiro J.M."/>
            <person name="Scarpassa V."/>
            <person name="Calvo E."/>
        </authorList>
    </citation>
    <scope>NUCLEOTIDE SEQUENCE</scope>
    <source>
        <tissue evidence="2">Salivary glands</tissue>
    </source>
</reference>
<dbReference type="AlphaFoldDB" id="A0A2M4CAE0"/>
<name>A0A2M4CAE0_9DIPT</name>
<accession>A0A2M4CAE0</accession>
<feature type="chain" id="PRO_5014785731" evidence="1">
    <location>
        <begin position="20"/>
        <end position="86"/>
    </location>
</feature>
<sequence>MLSFFLWSLLSASNPASQPANKQRKLLTDLSRSRGSLAWWFRATLKRQQNMCAVRSADFPIGFLVYDTFQQQAKEYTSTHTHATYY</sequence>
<evidence type="ECO:0000256" key="1">
    <source>
        <dbReference type="SAM" id="SignalP"/>
    </source>
</evidence>
<evidence type="ECO:0000313" key="2">
    <source>
        <dbReference type="EMBL" id="MBW62326.1"/>
    </source>
</evidence>
<keyword evidence="1" id="KW-0732">Signal</keyword>
<organism evidence="2">
    <name type="scientific">Anopheles marajoara</name>
    <dbReference type="NCBI Taxonomy" id="58244"/>
    <lineage>
        <taxon>Eukaryota</taxon>
        <taxon>Metazoa</taxon>
        <taxon>Ecdysozoa</taxon>
        <taxon>Arthropoda</taxon>
        <taxon>Hexapoda</taxon>
        <taxon>Insecta</taxon>
        <taxon>Pterygota</taxon>
        <taxon>Neoptera</taxon>
        <taxon>Endopterygota</taxon>
        <taxon>Diptera</taxon>
        <taxon>Nematocera</taxon>
        <taxon>Culicoidea</taxon>
        <taxon>Culicidae</taxon>
        <taxon>Anophelinae</taxon>
        <taxon>Anopheles</taxon>
    </lineage>
</organism>
<protein>
    <submittedName>
        <fullName evidence="2">Putative secreted protein</fullName>
    </submittedName>
</protein>
<proteinExistence type="predicted"/>
<feature type="signal peptide" evidence="1">
    <location>
        <begin position="1"/>
        <end position="19"/>
    </location>
</feature>